<dbReference type="PANTHER" id="PTHR33790">
    <property type="entry name" value="OS05G0344200 PROTEIN"/>
    <property type="match status" value="1"/>
</dbReference>
<dbReference type="Pfam" id="PF07145">
    <property type="entry name" value="PAM2"/>
    <property type="match status" value="1"/>
</dbReference>
<feature type="region of interest" description="Disordered" evidence="1">
    <location>
        <begin position="129"/>
        <end position="157"/>
    </location>
</feature>
<evidence type="ECO:0000313" key="4">
    <source>
        <dbReference type="RefSeq" id="XP_010246242.1"/>
    </source>
</evidence>
<dbReference type="OMA" id="GPPKYFE"/>
<dbReference type="RefSeq" id="XP_010246242.1">
    <property type="nucleotide sequence ID" value="XM_010247940.2"/>
</dbReference>
<reference evidence="3 4" key="1">
    <citation type="submission" date="2025-04" db="UniProtKB">
        <authorList>
            <consortium name="RefSeq"/>
        </authorList>
    </citation>
    <scope>IDENTIFICATION</scope>
</reference>
<evidence type="ECO:0000313" key="2">
    <source>
        <dbReference type="Proteomes" id="UP000189703"/>
    </source>
</evidence>
<dbReference type="OrthoDB" id="628205at2759"/>
<dbReference type="InterPro" id="IPR040414">
    <property type="entry name" value="CID1/CID2"/>
</dbReference>
<protein>
    <submittedName>
        <fullName evidence="3 4">Protein EARLY RESPONSIVE TO DEHYDRATION 15-like</fullName>
    </submittedName>
</protein>
<accession>A0A1U7YZX0</accession>
<dbReference type="GeneID" id="104589580"/>
<dbReference type="InterPro" id="IPR009818">
    <property type="entry name" value="PAM2_motif"/>
</dbReference>
<dbReference type="eggNOG" id="ENOG502S19Q">
    <property type="taxonomic scope" value="Eukaryota"/>
</dbReference>
<evidence type="ECO:0000256" key="1">
    <source>
        <dbReference type="SAM" id="MobiDB-lite"/>
    </source>
</evidence>
<dbReference type="Proteomes" id="UP000189703">
    <property type="component" value="Unplaced"/>
</dbReference>
<name>A0A1U7YZX0_NELNU</name>
<dbReference type="PANTHER" id="PTHR33790:SF10">
    <property type="entry name" value="PROTEIN EARLY RESPONSIVE TO DEHYDRATION 15"/>
    <property type="match status" value="1"/>
</dbReference>
<organism evidence="2 3">
    <name type="scientific">Nelumbo nucifera</name>
    <name type="common">Sacred lotus</name>
    <dbReference type="NCBI Taxonomy" id="4432"/>
    <lineage>
        <taxon>Eukaryota</taxon>
        <taxon>Viridiplantae</taxon>
        <taxon>Streptophyta</taxon>
        <taxon>Embryophyta</taxon>
        <taxon>Tracheophyta</taxon>
        <taxon>Spermatophyta</taxon>
        <taxon>Magnoliopsida</taxon>
        <taxon>Proteales</taxon>
        <taxon>Nelumbonaceae</taxon>
        <taxon>Nelumbo</taxon>
    </lineage>
</organism>
<gene>
    <name evidence="3 4" type="primary">LOC104589580</name>
</gene>
<dbReference type="RefSeq" id="XP_010246241.1">
    <property type="nucleotide sequence ID" value="XM_010247939.2"/>
</dbReference>
<proteinExistence type="predicted"/>
<evidence type="ECO:0000313" key="3">
    <source>
        <dbReference type="RefSeq" id="XP_010246241.1"/>
    </source>
</evidence>
<dbReference type="AlphaFoldDB" id="A0A1U7YZX0"/>
<keyword evidence="2" id="KW-1185">Reference proteome</keyword>
<sequence>MALVSRMRSTLNPNAPLFIPAAYQQVEDFSPEWWELVKTSTWFMDYWLAQHQEEESFIGNANEDDDVVNLLPDAFDLDADEDMDAQLEEFILSSEENGSALSASKPQNGMEMNAEAVVKNLIPTKFPKSQVEPAKYHEKPPHCISPKCSPRRIHQPR</sequence>
<dbReference type="KEGG" id="nnu:104589580"/>